<feature type="region of interest" description="Disordered" evidence="1">
    <location>
        <begin position="323"/>
        <end position="394"/>
    </location>
</feature>
<evidence type="ECO:0000313" key="4">
    <source>
        <dbReference type="Proteomes" id="UP000571084"/>
    </source>
</evidence>
<feature type="transmembrane region" description="Helical" evidence="2">
    <location>
        <begin position="574"/>
        <end position="595"/>
    </location>
</feature>
<proteinExistence type="predicted"/>
<keyword evidence="2" id="KW-1133">Transmembrane helix</keyword>
<dbReference type="Pfam" id="PF10136">
    <property type="entry name" value="SpecificRecomb"/>
    <property type="match status" value="2"/>
</dbReference>
<gene>
    <name evidence="3" type="ORF">HNR39_000606</name>
</gene>
<evidence type="ECO:0000256" key="2">
    <source>
        <dbReference type="SAM" id="Phobius"/>
    </source>
</evidence>
<organism evidence="3 4">
    <name type="scientific">Glaciimonas immobilis</name>
    <dbReference type="NCBI Taxonomy" id="728004"/>
    <lineage>
        <taxon>Bacteria</taxon>
        <taxon>Pseudomonadati</taxon>
        <taxon>Pseudomonadota</taxon>
        <taxon>Betaproteobacteria</taxon>
        <taxon>Burkholderiales</taxon>
        <taxon>Oxalobacteraceae</taxon>
        <taxon>Glaciimonas</taxon>
    </lineage>
</organism>
<evidence type="ECO:0000313" key="3">
    <source>
        <dbReference type="EMBL" id="MBB5198796.1"/>
    </source>
</evidence>
<reference evidence="3 4" key="1">
    <citation type="submission" date="2020-08" db="EMBL/GenBank/DDBJ databases">
        <title>Genomic Encyclopedia of Type Strains, Phase IV (KMG-IV): sequencing the most valuable type-strain genomes for metagenomic binning, comparative biology and taxonomic classification.</title>
        <authorList>
            <person name="Goeker M."/>
        </authorList>
    </citation>
    <scope>NUCLEOTIDE SEQUENCE [LARGE SCALE GENOMIC DNA]</scope>
    <source>
        <strain evidence="3 4">DSM 23240</strain>
    </source>
</reference>
<dbReference type="AlphaFoldDB" id="A0A840RP68"/>
<feature type="transmembrane region" description="Helical" evidence="2">
    <location>
        <begin position="511"/>
        <end position="532"/>
    </location>
</feature>
<feature type="transmembrane region" description="Helical" evidence="2">
    <location>
        <begin position="679"/>
        <end position="702"/>
    </location>
</feature>
<name>A0A840RP68_9BURK</name>
<keyword evidence="4" id="KW-1185">Reference proteome</keyword>
<feature type="compositionally biased region" description="Basic and acidic residues" evidence="1">
    <location>
        <begin position="326"/>
        <end position="337"/>
    </location>
</feature>
<dbReference type="InterPro" id="IPR011385">
    <property type="entry name" value="Site-sp_rcmbase"/>
</dbReference>
<feature type="transmembrane region" description="Helical" evidence="2">
    <location>
        <begin position="615"/>
        <end position="640"/>
    </location>
</feature>
<comment type="caution">
    <text evidence="3">The sequence shown here is derived from an EMBL/GenBank/DDBJ whole genome shotgun (WGS) entry which is preliminary data.</text>
</comment>
<accession>A0A840RP68</accession>
<dbReference type="RefSeq" id="WP_245182197.1">
    <property type="nucleotide sequence ID" value="NZ_JAAOZT010000002.1"/>
</dbReference>
<keyword evidence="2" id="KW-0472">Membrane</keyword>
<sequence>MKIFFLRIRVMWRRFRSGDKYQSNNLGQYLVELEALMRRANPFSSWQERANWVIDIAEWIRHEPVVSLREEGAWRRVKQQRVVFMLDWLDAHRDVRRVVQTTLQKTLREAAGPELFCATGLPHEPAFFNELSEHIIKYLLPKPPSEADLSVLFTAMFPHPADAEWLLELDAETVQRIWKLTADDGISHSYHQQIDEALIYLVTAVLADGVSKAFRYRLDPKMPLQATPFMVLRRELERYLYLSPTDEAALRSVRMLIAVCQAQTDRIYGHLDEHGVSVSLVYRVERMRAHLSRMTRLIDLRAAVASQQLLEVARALKDELQDELTDERGDALTRDAEPLEEAAGNWSEQSRPPTMKAVRTSDMNRVSIAGGQTPSKKSGKLAGQPGDQSTGQLNHRASVRLVGKSTNTTNIKATVETTSGTGQIQALLVDFILAHHHRSSIRGLVRRSFSLLARKMVERNADHGEQYIARDQREYRAMLMAACRGGVLTAFTVLGKAVLSSAGLARFFEGLFASLNYAVSFLAISAIGGVLATKQPAVTAPALAAKMSQLDTVEGLRTLIAEVALLLRSQAAAVFGNLIAVVPTMLLISLAILFTSHKPMLDAGHAQATIDGLSIIGPTPLFAALTGILLWLSSLAAGFSDNWFALRRLRDALTHQRRLVHILGALRAKRWAAWLERHIAQIVGNITLGVLLGMSPVIAQFFGLPLDVRHVTLSTGGLTAAASSLGWSVLMMPHFWLAVAGIASIGLLNVGVSFGCAMVLALRAREVPVRIRRLVFRAVLRRFSASPRSFLFPETVVVLTSVPGDGDAVQASQDSTVDSSVLNTSQDAQNINEELTEAHVENVVPLVKSE</sequence>
<dbReference type="EMBL" id="JACHHQ010000001">
    <property type="protein sequence ID" value="MBB5198796.1"/>
    <property type="molecule type" value="Genomic_DNA"/>
</dbReference>
<protein>
    <submittedName>
        <fullName evidence="3">Site-specific recombinase</fullName>
    </submittedName>
</protein>
<dbReference type="Proteomes" id="UP000571084">
    <property type="component" value="Unassembled WGS sequence"/>
</dbReference>
<feature type="transmembrane region" description="Helical" evidence="2">
    <location>
        <begin position="735"/>
        <end position="762"/>
    </location>
</feature>
<evidence type="ECO:0000256" key="1">
    <source>
        <dbReference type="SAM" id="MobiDB-lite"/>
    </source>
</evidence>
<keyword evidence="2" id="KW-0812">Transmembrane</keyword>